<dbReference type="PANTHER" id="PTHR13355">
    <property type="entry name" value="GLUCOSAMINE 6-PHOSPHATE N-ACETYLTRANSFERASE"/>
    <property type="match status" value="1"/>
</dbReference>
<dbReference type="InterPro" id="IPR000182">
    <property type="entry name" value="GNAT_dom"/>
</dbReference>
<dbReference type="InterPro" id="IPR016181">
    <property type="entry name" value="Acyl_CoA_acyltransferase"/>
</dbReference>
<dbReference type="GO" id="GO:0004343">
    <property type="term" value="F:glucosamine 6-phosphate N-acetyltransferase activity"/>
    <property type="evidence" value="ECO:0007669"/>
    <property type="project" value="TreeGrafter"/>
</dbReference>
<dbReference type="Pfam" id="PF13673">
    <property type="entry name" value="Acetyltransf_10"/>
    <property type="match status" value="1"/>
</dbReference>
<dbReference type="Gene3D" id="3.40.630.30">
    <property type="match status" value="1"/>
</dbReference>
<dbReference type="CDD" id="cd04301">
    <property type="entry name" value="NAT_SF"/>
    <property type="match status" value="1"/>
</dbReference>
<sequence>MEIKQTTELQTKIYQDALNLRKEVFIREQNVPEELEIDELENECLHFVLYADDGTPIATSRVYPLADQQWKLQRVAVKKNKRKQHLGQLLLKHIEAIAKENHIASITLGAQVSSIGFYESLGYHVSSEEFDDAGIPHRQMEKNLETSAS</sequence>
<keyword evidence="3" id="KW-1185">Reference proteome</keyword>
<evidence type="ECO:0000259" key="1">
    <source>
        <dbReference type="PROSITE" id="PS51186"/>
    </source>
</evidence>
<gene>
    <name evidence="2" type="ORF">CBF29_02905</name>
</gene>
<dbReference type="PANTHER" id="PTHR13355:SF11">
    <property type="entry name" value="GLUCOSAMINE 6-PHOSPHATE N-ACETYLTRANSFERASE"/>
    <property type="match status" value="1"/>
</dbReference>
<evidence type="ECO:0000313" key="3">
    <source>
        <dbReference type="Proteomes" id="UP000287605"/>
    </source>
</evidence>
<dbReference type="SUPFAM" id="SSF55729">
    <property type="entry name" value="Acyl-CoA N-acyltransferases (Nat)"/>
    <property type="match status" value="1"/>
</dbReference>
<comment type="caution">
    <text evidence="2">The sequence shown here is derived from an EMBL/GenBank/DDBJ whole genome shotgun (WGS) entry which is preliminary data.</text>
</comment>
<dbReference type="RefSeq" id="WP_126807130.1">
    <property type="nucleotide sequence ID" value="NZ_NGKA01000003.1"/>
</dbReference>
<dbReference type="AlphaFoldDB" id="A0A430B1Q0"/>
<dbReference type="InterPro" id="IPR039143">
    <property type="entry name" value="GNPNAT1-like"/>
</dbReference>
<organism evidence="2 3">
    <name type="scientific">Vagococcus elongatus</name>
    <dbReference type="NCBI Taxonomy" id="180344"/>
    <lineage>
        <taxon>Bacteria</taxon>
        <taxon>Bacillati</taxon>
        <taxon>Bacillota</taxon>
        <taxon>Bacilli</taxon>
        <taxon>Lactobacillales</taxon>
        <taxon>Enterococcaceae</taxon>
        <taxon>Vagococcus</taxon>
    </lineage>
</organism>
<feature type="domain" description="N-acetyltransferase" evidence="1">
    <location>
        <begin position="1"/>
        <end position="145"/>
    </location>
</feature>
<protein>
    <recommendedName>
        <fullName evidence="1">N-acetyltransferase domain-containing protein</fullName>
    </recommendedName>
</protein>
<evidence type="ECO:0000313" key="2">
    <source>
        <dbReference type="EMBL" id="RSU14267.1"/>
    </source>
</evidence>
<accession>A0A430B1Q0</accession>
<dbReference type="EMBL" id="NGKA01000003">
    <property type="protein sequence ID" value="RSU14267.1"/>
    <property type="molecule type" value="Genomic_DNA"/>
</dbReference>
<dbReference type="Proteomes" id="UP000287605">
    <property type="component" value="Unassembled WGS sequence"/>
</dbReference>
<name>A0A430B1Q0_9ENTE</name>
<reference evidence="2 3" key="1">
    <citation type="submission" date="2017-05" db="EMBL/GenBank/DDBJ databases">
        <title>Vagococcus spp. assemblies.</title>
        <authorList>
            <person name="Gulvik C.A."/>
        </authorList>
    </citation>
    <scope>NUCLEOTIDE SEQUENCE [LARGE SCALE GENOMIC DNA]</scope>
    <source>
        <strain evidence="2 3">CCUG 51432</strain>
    </source>
</reference>
<dbReference type="PROSITE" id="PS51186">
    <property type="entry name" value="GNAT"/>
    <property type="match status" value="1"/>
</dbReference>
<proteinExistence type="predicted"/>
<dbReference type="OrthoDB" id="9796171at2"/>